<dbReference type="InterPro" id="IPR013839">
    <property type="entry name" value="DNAligase_adenylation"/>
</dbReference>
<keyword evidence="5 10" id="KW-0862">Zinc</keyword>
<evidence type="ECO:0000256" key="1">
    <source>
        <dbReference type="ARBA" id="ARBA00022598"/>
    </source>
</evidence>
<evidence type="ECO:0000256" key="4">
    <source>
        <dbReference type="ARBA" id="ARBA00022763"/>
    </source>
</evidence>
<feature type="binding site" evidence="10">
    <location>
        <position position="409"/>
    </location>
    <ligand>
        <name>Zn(2+)</name>
        <dbReference type="ChEBI" id="CHEBI:29105"/>
    </ligand>
</feature>
<dbReference type="InterPro" id="IPR012340">
    <property type="entry name" value="NA-bd_OB-fold"/>
</dbReference>
<dbReference type="Gene3D" id="3.40.50.10190">
    <property type="entry name" value="BRCT domain"/>
    <property type="match status" value="1"/>
</dbReference>
<dbReference type="NCBIfam" id="NF005932">
    <property type="entry name" value="PRK07956.1"/>
    <property type="match status" value="1"/>
</dbReference>
<dbReference type="Pfam" id="PF01653">
    <property type="entry name" value="DNA_ligase_aden"/>
    <property type="match status" value="1"/>
</dbReference>
<evidence type="ECO:0000256" key="2">
    <source>
        <dbReference type="ARBA" id="ARBA00022705"/>
    </source>
</evidence>
<dbReference type="STRING" id="887929.HMP0721_0522"/>
<dbReference type="CDD" id="cd17748">
    <property type="entry name" value="BRCT_DNA_ligase_like"/>
    <property type="match status" value="1"/>
</dbReference>
<dbReference type="GO" id="GO:0006281">
    <property type="term" value="P:DNA repair"/>
    <property type="evidence" value="ECO:0007669"/>
    <property type="project" value="UniProtKB-KW"/>
</dbReference>
<dbReference type="SUPFAM" id="SSF56091">
    <property type="entry name" value="DNA ligase/mRNA capping enzyme, catalytic domain"/>
    <property type="match status" value="1"/>
</dbReference>
<evidence type="ECO:0000256" key="9">
    <source>
        <dbReference type="ARBA" id="ARBA00034005"/>
    </source>
</evidence>
<evidence type="ECO:0000313" key="13">
    <source>
        <dbReference type="Proteomes" id="UP000004754"/>
    </source>
</evidence>
<feature type="binding site" evidence="10">
    <location>
        <position position="164"/>
    </location>
    <ligand>
        <name>NAD(+)</name>
        <dbReference type="ChEBI" id="CHEBI:57540"/>
    </ligand>
</feature>
<evidence type="ECO:0000256" key="6">
    <source>
        <dbReference type="ARBA" id="ARBA00023027"/>
    </source>
</evidence>
<accession>E6MET9</accession>
<dbReference type="EMBL" id="AEQN01000009">
    <property type="protein sequence ID" value="EFV02377.1"/>
    <property type="molecule type" value="Genomic_DNA"/>
</dbReference>
<gene>
    <name evidence="10 12" type="primary">ligA</name>
    <name evidence="12" type="ORF">HMP0721_0522</name>
</gene>
<feature type="binding site" evidence="10">
    <location>
        <position position="388"/>
    </location>
    <ligand>
        <name>Zn(2+)</name>
        <dbReference type="ChEBI" id="CHEBI:29105"/>
    </ligand>
</feature>
<dbReference type="EC" id="6.5.1.2" evidence="10"/>
<comment type="similarity">
    <text evidence="10">Belongs to the NAD-dependent DNA ligase family. LigA subfamily.</text>
</comment>
<evidence type="ECO:0000313" key="12">
    <source>
        <dbReference type="EMBL" id="EFV02377.1"/>
    </source>
</evidence>
<sequence length="654" mass="71619">MTMAELSINQQMADLIGKINAASEAYYGGREELMSNYEWDALFDALIRLEKKAGYALPDSPTQRVGTSSSEASGEKVAHEYPMLSLAKTKTVADLVKWADGRDVWLSLKLDGLTLVATYDEGRLNRLVTRGNGSVGTDITHLASAIDGVPIQISEPGHLVIRGEALITYKDFETFLLESEETYANPRNLASGSLSLKDIDEVRRRHLQWIPFTLVHLDREMISWGARMDYLASLGFHPVERERLQADTLGDGIARWSEQISKGAIPYPVDGLVMTYDDTDYAQTGSVTGHHATRAGLAFKWQDTSADSILTGIEWSCAASTITPVAIFEPVALEGTIVKRASLHNISECRRLGIGGAGTKVTVIKANKIIPKVIAAKGEGNFVIPEACPVCSAPTAVAVSSSGAETLHCSNPECAAKHLQKFNRFVSRYGMDIDGLSIQTMNKFINQGFIKSFSDIYQLAKYFDAIREMDGFGEKSVANLAAAIEKSRRVKPENLLFALCIPMIGVDAGKRLINAIGLEGVLNRLNANEDFDDIEGIGPEKSDSLLAWYADEKNASDLTRLLAELQVDMEAKQRNSGRCEGLTFVITGKVQHYQNRDAFKAYVESQGGHVSGSVSKKTDYLVNNDVESTSAKNRRARDLGVPIISEAEFVERFA</sequence>
<dbReference type="GO" id="GO:0006260">
    <property type="term" value="P:DNA replication"/>
    <property type="evidence" value="ECO:0007669"/>
    <property type="project" value="UniProtKB-KW"/>
</dbReference>
<keyword evidence="4 10" id="KW-0227">DNA damage</keyword>
<keyword evidence="7 10" id="KW-0234">DNA repair</keyword>
<comment type="function">
    <text evidence="10">DNA ligase that catalyzes the formation of phosphodiester linkages between 5'-phosphoryl and 3'-hydroxyl groups in double-stranded DNA using NAD as a coenzyme and as the energy source for the reaction. It is essential for DNA replication and repair of damaged DNA.</text>
</comment>
<dbReference type="Pfam" id="PF00533">
    <property type="entry name" value="BRCT"/>
    <property type="match status" value="1"/>
</dbReference>
<dbReference type="GO" id="GO:0046872">
    <property type="term" value="F:metal ion binding"/>
    <property type="evidence" value="ECO:0007669"/>
    <property type="project" value="UniProtKB-KW"/>
</dbReference>
<dbReference type="Proteomes" id="UP000004754">
    <property type="component" value="Unassembled WGS sequence"/>
</dbReference>
<keyword evidence="1 10" id="KW-0436">Ligase</keyword>
<dbReference type="InterPro" id="IPR010994">
    <property type="entry name" value="RuvA_2-like"/>
</dbReference>
<protein>
    <recommendedName>
        <fullName evidence="10">DNA ligase</fullName>
        <ecNumber evidence="10">6.5.1.2</ecNumber>
    </recommendedName>
    <alternativeName>
        <fullName evidence="10">Polydeoxyribonucleotide synthase [NAD(+)]</fullName>
    </alternativeName>
</protein>
<dbReference type="SUPFAM" id="SSF52113">
    <property type="entry name" value="BRCT domain"/>
    <property type="match status" value="1"/>
</dbReference>
<feature type="binding site" evidence="10">
    <location>
        <begin position="85"/>
        <end position="86"/>
    </location>
    <ligand>
        <name>NAD(+)</name>
        <dbReference type="ChEBI" id="CHEBI:57540"/>
    </ligand>
</feature>
<feature type="domain" description="BRCT" evidence="11">
    <location>
        <begin position="574"/>
        <end position="654"/>
    </location>
</feature>
<comment type="caution">
    <text evidence="10">Lacks conserved residue(s) required for the propagation of feature annotation.</text>
</comment>
<evidence type="ECO:0000256" key="10">
    <source>
        <dbReference type="HAMAP-Rule" id="MF_01588"/>
    </source>
</evidence>
<comment type="cofactor">
    <cofactor evidence="10">
        <name>Mg(2+)</name>
        <dbReference type="ChEBI" id="CHEBI:18420"/>
    </cofactor>
    <cofactor evidence="10">
        <name>Mn(2+)</name>
        <dbReference type="ChEBI" id="CHEBI:29035"/>
    </cofactor>
</comment>
<dbReference type="Gene3D" id="2.40.50.140">
    <property type="entry name" value="Nucleic acid-binding proteins"/>
    <property type="match status" value="1"/>
</dbReference>
<dbReference type="SUPFAM" id="SSF47781">
    <property type="entry name" value="RuvA domain 2-like"/>
    <property type="match status" value="1"/>
</dbReference>
<dbReference type="Gene3D" id="1.10.287.610">
    <property type="entry name" value="Helix hairpin bin"/>
    <property type="match status" value="1"/>
</dbReference>
<keyword evidence="13" id="KW-1185">Reference proteome</keyword>
<feature type="binding site" evidence="10">
    <location>
        <position position="391"/>
    </location>
    <ligand>
        <name>Zn(2+)</name>
        <dbReference type="ChEBI" id="CHEBI:29105"/>
    </ligand>
</feature>
<dbReference type="eggNOG" id="COG0272">
    <property type="taxonomic scope" value="Bacteria"/>
</dbReference>
<dbReference type="GO" id="GO:0003911">
    <property type="term" value="F:DNA ligase (NAD+) activity"/>
    <property type="evidence" value="ECO:0007669"/>
    <property type="project" value="UniProtKB-UniRule"/>
</dbReference>
<dbReference type="AlphaFoldDB" id="E6MET9"/>
<dbReference type="InterPro" id="IPR001679">
    <property type="entry name" value="DNA_ligase"/>
</dbReference>
<evidence type="ECO:0000259" key="11">
    <source>
        <dbReference type="PROSITE" id="PS50172"/>
    </source>
</evidence>
<evidence type="ECO:0000256" key="3">
    <source>
        <dbReference type="ARBA" id="ARBA00022723"/>
    </source>
</evidence>
<dbReference type="PIRSF" id="PIRSF001604">
    <property type="entry name" value="LigA"/>
    <property type="match status" value="1"/>
</dbReference>
<evidence type="ECO:0000256" key="7">
    <source>
        <dbReference type="ARBA" id="ARBA00023204"/>
    </source>
</evidence>
<proteinExistence type="inferred from homology"/>
<dbReference type="InterPro" id="IPR036420">
    <property type="entry name" value="BRCT_dom_sf"/>
</dbReference>
<reference evidence="12 13" key="1">
    <citation type="submission" date="2010-12" db="EMBL/GenBank/DDBJ databases">
        <authorList>
            <person name="Muzny D."/>
            <person name="Qin X."/>
            <person name="Deng J."/>
            <person name="Jiang H."/>
            <person name="Liu Y."/>
            <person name="Qu J."/>
            <person name="Song X.-Z."/>
            <person name="Zhang L."/>
            <person name="Thornton R."/>
            <person name="Coyle M."/>
            <person name="Francisco L."/>
            <person name="Jackson L."/>
            <person name="Javaid M."/>
            <person name="Korchina V."/>
            <person name="Kovar C."/>
            <person name="Mata R."/>
            <person name="Mathew T."/>
            <person name="Ngo R."/>
            <person name="Nguyen L."/>
            <person name="Nguyen N."/>
            <person name="Okwuonu G."/>
            <person name="Ongeri F."/>
            <person name="Pham C."/>
            <person name="Simmons D."/>
            <person name="Wilczek-Boney K."/>
            <person name="Hale W."/>
            <person name="Jakkamsetti A."/>
            <person name="Pham P."/>
            <person name="Ruth R."/>
            <person name="San Lucas F."/>
            <person name="Warren J."/>
            <person name="Zhang J."/>
            <person name="Zhao Z."/>
            <person name="Zhou C."/>
            <person name="Zhu D."/>
            <person name="Lee S."/>
            <person name="Bess C."/>
            <person name="Blankenburg K."/>
            <person name="Forbes L."/>
            <person name="Fu Q."/>
            <person name="Gubbala S."/>
            <person name="Hirani K."/>
            <person name="Jayaseelan J.C."/>
            <person name="Lara F."/>
            <person name="Munidasa M."/>
            <person name="Palculict T."/>
            <person name="Patil S."/>
            <person name="Pu L.-L."/>
            <person name="Saada N."/>
            <person name="Tang L."/>
            <person name="Weissenberger G."/>
            <person name="Zhu Y."/>
            <person name="Hemphill L."/>
            <person name="Shang Y."/>
            <person name="Youmans B."/>
            <person name="Ayvaz T."/>
            <person name="Ross M."/>
            <person name="Santibanez J."/>
            <person name="Aqrawi P."/>
            <person name="Gross S."/>
            <person name="Joshi V."/>
            <person name="Fowler G."/>
            <person name="Nazareth L."/>
            <person name="Reid J."/>
            <person name="Worley K."/>
            <person name="Petrosino J."/>
            <person name="Highlander S."/>
            <person name="Gibbs R."/>
        </authorList>
    </citation>
    <scope>NUCLEOTIDE SEQUENCE [LARGE SCALE GENOMIC DNA]</scope>
    <source>
        <strain evidence="12 13">ATCC 23263</strain>
    </source>
</reference>
<comment type="caution">
    <text evidence="12">The sequence shown here is derived from an EMBL/GenBank/DDBJ whole genome shotgun (WGS) entry which is preliminary data.</text>
</comment>
<dbReference type="SMART" id="SM00532">
    <property type="entry name" value="LIGANc"/>
    <property type="match status" value="1"/>
</dbReference>
<name>E6MET9_9FIRM</name>
<dbReference type="InterPro" id="IPR004150">
    <property type="entry name" value="NAD_DNA_ligase_OB"/>
</dbReference>
<dbReference type="HAMAP" id="MF_01588">
    <property type="entry name" value="DNA_ligase_A"/>
    <property type="match status" value="1"/>
</dbReference>
<dbReference type="InterPro" id="IPR001357">
    <property type="entry name" value="BRCT_dom"/>
</dbReference>
<keyword evidence="2 10" id="KW-0235">DNA replication</keyword>
<dbReference type="Gene3D" id="1.10.150.20">
    <property type="entry name" value="5' to 3' exonuclease, C-terminal subdomain"/>
    <property type="match status" value="2"/>
</dbReference>
<comment type="catalytic activity">
    <reaction evidence="9 10">
        <text>NAD(+) + (deoxyribonucleotide)n-3'-hydroxyl + 5'-phospho-(deoxyribonucleotide)m = (deoxyribonucleotide)n+m + AMP + beta-nicotinamide D-nucleotide.</text>
        <dbReference type="EC" id="6.5.1.2"/>
    </reaction>
</comment>
<keyword evidence="3 10" id="KW-0479">Metal-binding</keyword>
<organism evidence="12 13">
    <name type="scientific">Pseudoramibacter alactolyticus ATCC 23263</name>
    <dbReference type="NCBI Taxonomy" id="887929"/>
    <lineage>
        <taxon>Bacteria</taxon>
        <taxon>Bacillati</taxon>
        <taxon>Bacillota</taxon>
        <taxon>Clostridia</taxon>
        <taxon>Eubacteriales</taxon>
        <taxon>Eubacteriaceae</taxon>
        <taxon>Pseudoramibacter</taxon>
    </lineage>
</organism>
<dbReference type="SUPFAM" id="SSF50249">
    <property type="entry name" value="Nucleic acid-binding proteins"/>
    <property type="match status" value="1"/>
</dbReference>
<dbReference type="HOGENOM" id="CLU_007764_2_0_9"/>
<feature type="binding site" evidence="10">
    <location>
        <position position="130"/>
    </location>
    <ligand>
        <name>NAD(+)</name>
        <dbReference type="ChEBI" id="CHEBI:57540"/>
    </ligand>
</feature>
<keyword evidence="10" id="KW-0460">Magnesium</keyword>
<dbReference type="InterPro" id="IPR013840">
    <property type="entry name" value="DNAligase_N"/>
</dbReference>
<keyword evidence="8 10" id="KW-0464">Manganese</keyword>
<feature type="active site" description="N6-AMP-lysine intermediate" evidence="10">
    <location>
        <position position="109"/>
    </location>
</feature>
<feature type="binding site" evidence="10">
    <location>
        <position position="414"/>
    </location>
    <ligand>
        <name>Zn(2+)</name>
        <dbReference type="ChEBI" id="CHEBI:29105"/>
    </ligand>
</feature>
<dbReference type="Gene3D" id="3.30.470.30">
    <property type="entry name" value="DNA ligase/mRNA capping enzyme"/>
    <property type="match status" value="1"/>
</dbReference>
<dbReference type="Pfam" id="PF03120">
    <property type="entry name" value="OB_DNA_ligase"/>
    <property type="match status" value="1"/>
</dbReference>
<evidence type="ECO:0000256" key="8">
    <source>
        <dbReference type="ARBA" id="ARBA00023211"/>
    </source>
</evidence>
<keyword evidence="6 10" id="KW-0520">NAD</keyword>
<feature type="binding site" evidence="10">
    <location>
        <position position="300"/>
    </location>
    <ligand>
        <name>NAD(+)</name>
        <dbReference type="ChEBI" id="CHEBI:57540"/>
    </ligand>
</feature>
<evidence type="ECO:0000256" key="5">
    <source>
        <dbReference type="ARBA" id="ARBA00022833"/>
    </source>
</evidence>
<dbReference type="PROSITE" id="PS50172">
    <property type="entry name" value="BRCT"/>
    <property type="match status" value="1"/>
</dbReference>